<dbReference type="InterPro" id="IPR008927">
    <property type="entry name" value="6-PGluconate_DH-like_C_sf"/>
</dbReference>
<dbReference type="CDD" id="cd06558">
    <property type="entry name" value="crotonase-like"/>
    <property type="match status" value="1"/>
</dbReference>
<dbReference type="GO" id="GO:0016616">
    <property type="term" value="F:oxidoreductase activity, acting on the CH-OH group of donors, NAD or NADP as acceptor"/>
    <property type="evidence" value="ECO:0007669"/>
    <property type="project" value="InterPro"/>
</dbReference>
<dbReference type="PANTHER" id="PTHR48075">
    <property type="entry name" value="3-HYDROXYACYL-COA DEHYDROGENASE FAMILY PROTEIN"/>
    <property type="match status" value="1"/>
</dbReference>
<evidence type="ECO:0000259" key="3">
    <source>
        <dbReference type="Pfam" id="PF00725"/>
    </source>
</evidence>
<dbReference type="PANTHER" id="PTHR48075:SF7">
    <property type="entry name" value="3-HYDROXYACYL-COA DEHYDROGENASE-RELATED"/>
    <property type="match status" value="1"/>
</dbReference>
<dbReference type="GO" id="GO:0070403">
    <property type="term" value="F:NAD+ binding"/>
    <property type="evidence" value="ECO:0007669"/>
    <property type="project" value="InterPro"/>
</dbReference>
<evidence type="ECO:0000256" key="2">
    <source>
        <dbReference type="ARBA" id="ARBA00023027"/>
    </source>
</evidence>
<reference evidence="6" key="1">
    <citation type="submission" date="2018-05" db="EMBL/GenBank/DDBJ databases">
        <authorList>
            <person name="Lanie J.A."/>
            <person name="Ng W.-L."/>
            <person name="Kazmierczak K.M."/>
            <person name="Andrzejewski T.M."/>
            <person name="Davidsen T.M."/>
            <person name="Wayne K.J."/>
            <person name="Tettelin H."/>
            <person name="Glass J.I."/>
            <person name="Rusch D."/>
            <person name="Podicherti R."/>
            <person name="Tsui H.-C.T."/>
            <person name="Winkler M.E."/>
        </authorList>
    </citation>
    <scope>NUCLEOTIDE SEQUENCE</scope>
</reference>
<feature type="non-terminal residue" evidence="6">
    <location>
        <position position="631"/>
    </location>
</feature>
<evidence type="ECO:0000259" key="4">
    <source>
        <dbReference type="Pfam" id="PF02737"/>
    </source>
</evidence>
<keyword evidence="2" id="KW-0520">NAD</keyword>
<dbReference type="Gene3D" id="3.40.50.720">
    <property type="entry name" value="NAD(P)-binding Rossmann-like Domain"/>
    <property type="match status" value="1"/>
</dbReference>
<dbReference type="InterPro" id="IPR045004">
    <property type="entry name" value="ECH_dom"/>
</dbReference>
<dbReference type="Pfam" id="PF16113">
    <property type="entry name" value="ECH_2"/>
    <property type="match status" value="1"/>
</dbReference>
<dbReference type="SUPFAM" id="SSF48179">
    <property type="entry name" value="6-phosphogluconate dehydrogenase C-terminal domain-like"/>
    <property type="match status" value="2"/>
</dbReference>
<dbReference type="EMBL" id="UINC01030768">
    <property type="protein sequence ID" value="SVB15699.1"/>
    <property type="molecule type" value="Genomic_DNA"/>
</dbReference>
<dbReference type="InterPro" id="IPR006176">
    <property type="entry name" value="3-OHacyl-CoA_DH_NAD-bd"/>
</dbReference>
<dbReference type="Pfam" id="PF00725">
    <property type="entry name" value="3HCDH"/>
    <property type="match status" value="1"/>
</dbReference>
<evidence type="ECO:0000259" key="5">
    <source>
        <dbReference type="Pfam" id="PF16113"/>
    </source>
</evidence>
<dbReference type="GO" id="GO:0006631">
    <property type="term" value="P:fatty acid metabolic process"/>
    <property type="evidence" value="ECO:0007669"/>
    <property type="project" value="InterPro"/>
</dbReference>
<evidence type="ECO:0000256" key="1">
    <source>
        <dbReference type="ARBA" id="ARBA00023002"/>
    </source>
</evidence>
<dbReference type="AlphaFoldDB" id="A0A382BQ23"/>
<dbReference type="Pfam" id="PF02737">
    <property type="entry name" value="3HCDH_N"/>
    <property type="match status" value="1"/>
</dbReference>
<name>A0A382BQ23_9ZZZZ</name>
<dbReference type="Gene3D" id="1.10.1040.50">
    <property type="match status" value="1"/>
</dbReference>
<dbReference type="InterPro" id="IPR036291">
    <property type="entry name" value="NAD(P)-bd_dom_sf"/>
</dbReference>
<feature type="domain" description="3-hydroxyacyl-CoA dehydrogenase NAD binding" evidence="4">
    <location>
        <begin position="7"/>
        <end position="184"/>
    </location>
</feature>
<feature type="domain" description="Enoyl-CoA hydratase/isomerase" evidence="5">
    <location>
        <begin position="484"/>
        <end position="609"/>
    </location>
</feature>
<dbReference type="SUPFAM" id="SSF52096">
    <property type="entry name" value="ClpP/crotonase"/>
    <property type="match status" value="1"/>
</dbReference>
<evidence type="ECO:0008006" key="7">
    <source>
        <dbReference type="Google" id="ProtNLM"/>
    </source>
</evidence>
<organism evidence="6">
    <name type="scientific">marine metagenome</name>
    <dbReference type="NCBI Taxonomy" id="408172"/>
    <lineage>
        <taxon>unclassified sequences</taxon>
        <taxon>metagenomes</taxon>
        <taxon>ecological metagenomes</taxon>
    </lineage>
</organism>
<dbReference type="SUPFAM" id="SSF51735">
    <property type="entry name" value="NAD(P)-binding Rossmann-fold domains"/>
    <property type="match status" value="1"/>
</dbReference>
<accession>A0A382BQ23</accession>
<feature type="domain" description="3-hydroxyacyl-CoA dehydrogenase C-terminal" evidence="3">
    <location>
        <begin position="187"/>
        <end position="286"/>
    </location>
</feature>
<proteinExistence type="predicted"/>
<dbReference type="InterPro" id="IPR006108">
    <property type="entry name" value="3HC_DH_C"/>
</dbReference>
<keyword evidence="1" id="KW-0560">Oxidoreductase</keyword>
<dbReference type="Gene3D" id="3.90.226.10">
    <property type="entry name" value="2-enoyl-CoA Hydratase, Chain A, domain 1"/>
    <property type="match status" value="1"/>
</dbReference>
<sequence length="631" mass="69817">MKEIFEKVAVLGAGVMGAQIAGHLANAGIPSILFDVNQELAEKGVKSLTKLKPAPLYKPKNASLVEPCNYDDHLEKLAIADWVVEAVAERLDIKHSVYEKIIPHLKPSVIVTSNTSGIPLIDLISVFPDELKERFMITHFFNPPRYMRLLELVKGEKTDDAVYDAIASFGTNILGKGIVHAKDTPNFIANRIGVFGVMVTIDVAQKMGLTVEEVDKLTGTISGRPKSATFRTSDVVGLDVMAHVAQTSYDRGENDEERNIFQIPAILKILIDKGRLGQKTKAGFYQKTEEGILSVDLETGKYGPQKLVRFDGFRLAKDRQSVGEKIKALTYSDDKAGEFFWEILNRTLLYSANRIPEISDSIVNIDNALKWGFGWELGPFETWDAIGLCRSVDRMKDEGMKIPQWILDMIDNGQTSFYETDQGRCTYYDPLEKSAKEKSVQKKTINLKLLKSAGNLIKRHWSASLIDLGDDILNVEYHSILQPTLNPIDGSMLEMIHHGLELLDSGKYKAMVLGHQGSNFCAGANLAGILKFCEDKDWDGLEKTVKTFQELTQAIRFLKAPVVAAPFQLTLGGGFEFIAPTAHRVASAELYIGAVEVGVGLIPGAGGNLRLLLNLMENSNKRGRMNAFQIA</sequence>
<protein>
    <recommendedName>
        <fullName evidence="7">3-hydroxyacyl-CoA dehydrogenase</fullName>
    </recommendedName>
</protein>
<gene>
    <name evidence="6" type="ORF">METZ01_LOCUS168553</name>
</gene>
<dbReference type="InterPro" id="IPR029045">
    <property type="entry name" value="ClpP/crotonase-like_dom_sf"/>
</dbReference>
<evidence type="ECO:0000313" key="6">
    <source>
        <dbReference type="EMBL" id="SVB15699.1"/>
    </source>
</evidence>